<name>A0A508WSV6_9HYPH</name>
<dbReference type="Proteomes" id="UP000507954">
    <property type="component" value="Unassembled WGS sequence"/>
</dbReference>
<reference evidence="1" key="1">
    <citation type="submission" date="2019-06" db="EMBL/GenBank/DDBJ databases">
        <authorList>
            <person name="Le Quere A."/>
            <person name="Colella S."/>
        </authorList>
    </citation>
    <scope>NUCLEOTIDE SEQUENCE</scope>
    <source>
        <strain evidence="1">EmedicaeMD41</strain>
    </source>
</reference>
<protein>
    <submittedName>
        <fullName evidence="1">Uncharacterized protein</fullName>
    </submittedName>
</protein>
<organism evidence="1">
    <name type="scientific">Sinorhizobium medicae</name>
    <dbReference type="NCBI Taxonomy" id="110321"/>
    <lineage>
        <taxon>Bacteria</taxon>
        <taxon>Pseudomonadati</taxon>
        <taxon>Pseudomonadota</taxon>
        <taxon>Alphaproteobacteria</taxon>
        <taxon>Hyphomicrobiales</taxon>
        <taxon>Rhizobiaceae</taxon>
        <taxon>Sinorhizobium/Ensifer group</taxon>
        <taxon>Sinorhizobium</taxon>
    </lineage>
</organism>
<evidence type="ECO:0000313" key="1">
    <source>
        <dbReference type="EMBL" id="VTZ60466.1"/>
    </source>
</evidence>
<dbReference type="RefSeq" id="WP_127614180.1">
    <property type="nucleotide sequence ID" value="NZ_CABFNB010000068.1"/>
</dbReference>
<sequence length="113" mass="13547">MLGKMPKTPDLEAAIRRWRYGRIYRHSPLDRFRVMPRRRTFGAPFEPRHERLLRKWLAEQGFTDIDEHVLNRALLRVSLDPLPRRQPSEALIRRCRALCQKLIVIPREPNNGR</sequence>
<dbReference type="EMBL" id="CABFNB010000068">
    <property type="protein sequence ID" value="VTZ60466.1"/>
    <property type="molecule type" value="Genomic_DNA"/>
</dbReference>
<gene>
    <name evidence="1" type="ORF">EMEDMD4_160047</name>
</gene>
<proteinExistence type="predicted"/>
<dbReference type="AlphaFoldDB" id="A0A508WSV6"/>
<accession>A0A508WSV6</accession>